<organism evidence="2 3">
    <name type="scientific">Candidatus Buchananbacteria bacterium RIFCSPLOWO2_01_FULL_39_33</name>
    <dbReference type="NCBI Taxonomy" id="1797543"/>
    <lineage>
        <taxon>Bacteria</taxon>
        <taxon>Candidatus Buchananiibacteriota</taxon>
    </lineage>
</organism>
<keyword evidence="1" id="KW-1133">Transmembrane helix</keyword>
<evidence type="ECO:0000313" key="3">
    <source>
        <dbReference type="Proteomes" id="UP000177376"/>
    </source>
</evidence>
<evidence type="ECO:0000256" key="1">
    <source>
        <dbReference type="SAM" id="Phobius"/>
    </source>
</evidence>
<evidence type="ECO:0008006" key="4">
    <source>
        <dbReference type="Google" id="ProtNLM"/>
    </source>
</evidence>
<evidence type="ECO:0000313" key="2">
    <source>
        <dbReference type="EMBL" id="OGY52970.1"/>
    </source>
</evidence>
<reference evidence="2 3" key="1">
    <citation type="journal article" date="2016" name="Nat. Commun.">
        <title>Thousands of microbial genomes shed light on interconnected biogeochemical processes in an aquifer system.</title>
        <authorList>
            <person name="Anantharaman K."/>
            <person name="Brown C.T."/>
            <person name="Hug L.A."/>
            <person name="Sharon I."/>
            <person name="Castelle C.J."/>
            <person name="Probst A.J."/>
            <person name="Thomas B.C."/>
            <person name="Singh A."/>
            <person name="Wilkins M.J."/>
            <person name="Karaoz U."/>
            <person name="Brodie E.L."/>
            <person name="Williams K.H."/>
            <person name="Hubbard S.S."/>
            <person name="Banfield J.F."/>
        </authorList>
    </citation>
    <scope>NUCLEOTIDE SEQUENCE [LARGE SCALE GENOMIC DNA]</scope>
</reference>
<comment type="caution">
    <text evidence="2">The sequence shown here is derived from an EMBL/GenBank/DDBJ whole genome shotgun (WGS) entry which is preliminary data.</text>
</comment>
<dbReference type="Proteomes" id="UP000177376">
    <property type="component" value="Unassembled WGS sequence"/>
</dbReference>
<dbReference type="Pfam" id="PF07963">
    <property type="entry name" value="N_methyl"/>
    <property type="match status" value="1"/>
</dbReference>
<dbReference type="InterPro" id="IPR012902">
    <property type="entry name" value="N_methyl_site"/>
</dbReference>
<dbReference type="NCBIfam" id="TIGR02532">
    <property type="entry name" value="IV_pilin_GFxxxE"/>
    <property type="match status" value="1"/>
</dbReference>
<accession>A0A1G1YMT7</accession>
<feature type="transmembrane region" description="Helical" evidence="1">
    <location>
        <begin position="12"/>
        <end position="34"/>
    </location>
</feature>
<keyword evidence="1" id="KW-0472">Membrane</keyword>
<protein>
    <recommendedName>
        <fullName evidence="4">Prepilin-type N-terminal cleavage/methylation domain-containing protein</fullName>
    </recommendedName>
</protein>
<dbReference type="SUPFAM" id="SSF54523">
    <property type="entry name" value="Pili subunits"/>
    <property type="match status" value="1"/>
</dbReference>
<keyword evidence="1" id="KW-0812">Transmembrane</keyword>
<gene>
    <name evidence="2" type="ORF">A3A02_04495</name>
</gene>
<dbReference type="AlphaFoldDB" id="A0A1G1YMT7"/>
<name>A0A1G1YMT7_9BACT</name>
<dbReference type="EMBL" id="MHIM01000009">
    <property type="protein sequence ID" value="OGY52970.1"/>
    <property type="molecule type" value="Genomic_DNA"/>
</dbReference>
<proteinExistence type="predicted"/>
<dbReference type="InterPro" id="IPR045584">
    <property type="entry name" value="Pilin-like"/>
</dbReference>
<sequence>MFKKPNNSGFTLVEVIIAINISVILFLIISLAYYTSQNTYKKTDRRAEITQNSRVILDRIIRELRQAQSVTTPLPADNSNPATLPSEIEFEDGHDISTITYIRYYLSGTNIKREVARYYFTEAPTAYVHYYDTNQYGDSPVKDSVEDEIIGEYATDLEFWGNNLININLYLIKNSETITISTSIYGRNL</sequence>